<protein>
    <recommendedName>
        <fullName evidence="3">F-box domain-containing protein</fullName>
    </recommendedName>
</protein>
<evidence type="ECO:0000313" key="1">
    <source>
        <dbReference type="EMBL" id="TDL26891.1"/>
    </source>
</evidence>
<reference evidence="1 2" key="1">
    <citation type="submission" date="2018-06" db="EMBL/GenBank/DDBJ databases">
        <title>A transcriptomic atlas of mushroom development highlights an independent origin of complex multicellularity.</title>
        <authorList>
            <consortium name="DOE Joint Genome Institute"/>
            <person name="Krizsan K."/>
            <person name="Almasi E."/>
            <person name="Merenyi Z."/>
            <person name="Sahu N."/>
            <person name="Viragh M."/>
            <person name="Koszo T."/>
            <person name="Mondo S."/>
            <person name="Kiss B."/>
            <person name="Balint B."/>
            <person name="Kues U."/>
            <person name="Barry K."/>
            <person name="Hegedus J.C."/>
            <person name="Henrissat B."/>
            <person name="Johnson J."/>
            <person name="Lipzen A."/>
            <person name="Ohm R."/>
            <person name="Nagy I."/>
            <person name="Pangilinan J."/>
            <person name="Yan J."/>
            <person name="Xiong Y."/>
            <person name="Grigoriev I.V."/>
            <person name="Hibbett D.S."/>
            <person name="Nagy L.G."/>
        </authorList>
    </citation>
    <scope>NUCLEOTIDE SEQUENCE [LARGE SCALE GENOMIC DNA]</scope>
    <source>
        <strain evidence="1 2">SZMC22713</strain>
    </source>
</reference>
<proteinExistence type="predicted"/>
<dbReference type="AlphaFoldDB" id="A0A4Y7QI02"/>
<dbReference type="SUPFAM" id="SSF50978">
    <property type="entry name" value="WD40 repeat-like"/>
    <property type="match status" value="1"/>
</dbReference>
<keyword evidence="2" id="KW-1185">Reference proteome</keyword>
<gene>
    <name evidence="1" type="ORF">BD410DRAFT_782982</name>
</gene>
<sequence length="477" mass="53689">MESSSNSTISPALASFPDEILLLLMGVSEIPAILAMRLTCRRLCIITQDLTLWTNIAKYQFASYPMGRIERTNKWLFSQDLNSLENLTIRAYRLHEAWLQPREAPLLHLTKIHKDFSIVSMDVFNDRWLVTSSQSGTFSLSDLKASNGDYLCGDLSLNPLFASTWFACVTRLSNSGEYVTLVATCNDPLSTTAVIVFALERHSQPACVSLLALFEAPFPSRIRDVGTGSAATVAMFSRSSKVDIYDWRSKARTTLQTQEDELDESLWNGVIAVRLCGRYLLCVKCESIELYACPPFRATTELIHAQEQTDHEKPLGLHRFSDRRFHDASFSEYREADGTITILLLDVLHGLYLYRVRIEPHFRLFPLGKFLLGPDKGFVSTFTLGPEGKRGIWVERWRANTQRTVYAFSTPLRPYDDPEDGDTVNLTAIPVYAVKSYDLRDDLTTCALSEPSGRIILGTRDGRIQVLDCLPASDRAG</sequence>
<evidence type="ECO:0008006" key="3">
    <source>
        <dbReference type="Google" id="ProtNLM"/>
    </source>
</evidence>
<dbReference type="EMBL" id="ML170160">
    <property type="protein sequence ID" value="TDL26891.1"/>
    <property type="molecule type" value="Genomic_DNA"/>
</dbReference>
<dbReference type="InterPro" id="IPR036322">
    <property type="entry name" value="WD40_repeat_dom_sf"/>
</dbReference>
<dbReference type="VEuPathDB" id="FungiDB:BD410DRAFT_782982"/>
<dbReference type="Proteomes" id="UP000294933">
    <property type="component" value="Unassembled WGS sequence"/>
</dbReference>
<accession>A0A4Y7QI02</accession>
<dbReference type="InterPro" id="IPR036047">
    <property type="entry name" value="F-box-like_dom_sf"/>
</dbReference>
<evidence type="ECO:0000313" key="2">
    <source>
        <dbReference type="Proteomes" id="UP000294933"/>
    </source>
</evidence>
<name>A0A4Y7QI02_9AGAM</name>
<organism evidence="1 2">
    <name type="scientific">Rickenella mellea</name>
    <dbReference type="NCBI Taxonomy" id="50990"/>
    <lineage>
        <taxon>Eukaryota</taxon>
        <taxon>Fungi</taxon>
        <taxon>Dikarya</taxon>
        <taxon>Basidiomycota</taxon>
        <taxon>Agaricomycotina</taxon>
        <taxon>Agaricomycetes</taxon>
        <taxon>Hymenochaetales</taxon>
        <taxon>Rickenellaceae</taxon>
        <taxon>Rickenella</taxon>
    </lineage>
</organism>
<dbReference type="SUPFAM" id="SSF81383">
    <property type="entry name" value="F-box domain"/>
    <property type="match status" value="1"/>
</dbReference>
<dbReference type="OrthoDB" id="3211970at2759"/>